<evidence type="ECO:0000259" key="3">
    <source>
        <dbReference type="SMART" id="SM00060"/>
    </source>
</evidence>
<evidence type="ECO:0000256" key="2">
    <source>
        <dbReference type="SAM" id="Phobius"/>
    </source>
</evidence>
<gene>
    <name evidence="4" type="primary">Necator_chrIII.g13105</name>
    <name evidence="4" type="ORF">RB195_012338</name>
</gene>
<dbReference type="InterPro" id="IPR050991">
    <property type="entry name" value="ECM_Regulatory_Proteins"/>
</dbReference>
<feature type="domain" description="Fibronectin type-III" evidence="3">
    <location>
        <begin position="227"/>
        <end position="308"/>
    </location>
</feature>
<keyword evidence="5" id="KW-1185">Reference proteome</keyword>
<name>A0ABR1D6L9_NECAM</name>
<feature type="domain" description="Fibronectin type-III" evidence="3">
    <location>
        <begin position="137"/>
        <end position="207"/>
    </location>
</feature>
<feature type="transmembrane region" description="Helical" evidence="2">
    <location>
        <begin position="444"/>
        <end position="463"/>
    </location>
</feature>
<evidence type="ECO:0000313" key="5">
    <source>
        <dbReference type="Proteomes" id="UP001303046"/>
    </source>
</evidence>
<organism evidence="4 5">
    <name type="scientific">Necator americanus</name>
    <name type="common">Human hookworm</name>
    <dbReference type="NCBI Taxonomy" id="51031"/>
    <lineage>
        <taxon>Eukaryota</taxon>
        <taxon>Metazoa</taxon>
        <taxon>Ecdysozoa</taxon>
        <taxon>Nematoda</taxon>
        <taxon>Chromadorea</taxon>
        <taxon>Rhabditida</taxon>
        <taxon>Rhabditina</taxon>
        <taxon>Rhabditomorpha</taxon>
        <taxon>Strongyloidea</taxon>
        <taxon>Ancylostomatidae</taxon>
        <taxon>Bunostominae</taxon>
        <taxon>Necator</taxon>
    </lineage>
</organism>
<keyword evidence="2" id="KW-1133">Transmembrane helix</keyword>
<dbReference type="SMART" id="SM00060">
    <property type="entry name" value="FN3"/>
    <property type="match status" value="3"/>
</dbReference>
<accession>A0ABR1D6L9</accession>
<dbReference type="PANTHER" id="PTHR46708:SF2">
    <property type="entry name" value="FIBRONECTIN TYPE-III DOMAIN-CONTAINING PROTEIN"/>
    <property type="match status" value="1"/>
</dbReference>
<dbReference type="InterPro" id="IPR036116">
    <property type="entry name" value="FN3_sf"/>
</dbReference>
<dbReference type="SUPFAM" id="SSF49265">
    <property type="entry name" value="Fibronectin type III"/>
    <property type="match status" value="2"/>
</dbReference>
<evidence type="ECO:0000313" key="4">
    <source>
        <dbReference type="EMBL" id="KAK6746162.1"/>
    </source>
</evidence>
<dbReference type="Proteomes" id="UP001303046">
    <property type="component" value="Unassembled WGS sequence"/>
</dbReference>
<keyword evidence="1" id="KW-0677">Repeat</keyword>
<protein>
    <recommendedName>
        <fullName evidence="3">Fibronectin type-III domain-containing protein</fullName>
    </recommendedName>
</protein>
<keyword evidence="2" id="KW-0812">Transmembrane</keyword>
<dbReference type="InterPro" id="IPR003961">
    <property type="entry name" value="FN3_dom"/>
</dbReference>
<comment type="caution">
    <text evidence="4">The sequence shown here is derived from an EMBL/GenBank/DDBJ whole genome shotgun (WGS) entry which is preliminary data.</text>
</comment>
<evidence type="ECO:0000256" key="1">
    <source>
        <dbReference type="ARBA" id="ARBA00022737"/>
    </source>
</evidence>
<proteinExistence type="predicted"/>
<keyword evidence="2" id="KW-0472">Membrane</keyword>
<feature type="domain" description="Fibronectin type-III" evidence="3">
    <location>
        <begin position="333"/>
        <end position="418"/>
    </location>
</feature>
<sequence>MRRLYFMTTLFHATLTFTLLPYIQIDYAHYFRLAQCQAKCTQKYGVPSTRNLLDGSIEEHLDVNNSACEACDSGCHQHRRLHGRAPRGPSKNPMDDGLRFWAESRADTAKTGSTLISSVELLCQNPSLAEEFGDSSEGIVKISLLRPSGATRFIIQWKHRIQGLVAYEESQWITASIESDTLVAARGLAPGVQYRFMVTAVGPAGRLGETVASAWSNIISDTAPRVPVGPLILRNGYNSETGVTVHVEWSRAAQDSCYYRVQLSNATTQLNKDIILDSSESILFPHLEFENDYSVTVMATTADKALRSRPLSGSFRSLQCRDVYGQGSLHCVPEPVSDLAIVLRPNGTGLISWKPSAHPENILFYQLIYHALSHENGCQARHETINVRAAATSTVVDFPGERCEYVVRLINYDLIGRDAVAEARVLIESNSSLLPVELILRPEILIAFVCVLLFSVFCVVIRYKCARSCPHRVSEKQQKLTDYA</sequence>
<reference evidence="4 5" key="1">
    <citation type="submission" date="2023-08" db="EMBL/GenBank/DDBJ databases">
        <title>A Necator americanus chromosomal reference genome.</title>
        <authorList>
            <person name="Ilik V."/>
            <person name="Petrzelkova K.J."/>
            <person name="Pardy F."/>
            <person name="Fuh T."/>
            <person name="Niatou-Singa F.S."/>
            <person name="Gouil Q."/>
            <person name="Baker L."/>
            <person name="Ritchie M.E."/>
            <person name="Jex A.R."/>
            <person name="Gazzola D."/>
            <person name="Li H."/>
            <person name="Toshio Fujiwara R."/>
            <person name="Zhan B."/>
            <person name="Aroian R.V."/>
            <person name="Pafco B."/>
            <person name="Schwarz E.M."/>
        </authorList>
    </citation>
    <scope>NUCLEOTIDE SEQUENCE [LARGE SCALE GENOMIC DNA]</scope>
    <source>
        <strain evidence="4 5">Aroian</strain>
        <tissue evidence="4">Whole animal</tissue>
    </source>
</reference>
<dbReference type="PANTHER" id="PTHR46708">
    <property type="entry name" value="TENASCIN"/>
    <property type="match status" value="1"/>
</dbReference>
<dbReference type="EMBL" id="JAVFWL010000003">
    <property type="protein sequence ID" value="KAK6746162.1"/>
    <property type="molecule type" value="Genomic_DNA"/>
</dbReference>